<name>A0A7T0C3Z0_9BACT</name>
<comment type="similarity">
    <text evidence="2">Belongs to the ScpA family.</text>
</comment>
<evidence type="ECO:0000256" key="2">
    <source>
        <dbReference type="HAMAP-Rule" id="MF_01805"/>
    </source>
</evidence>
<dbReference type="AlphaFoldDB" id="A0A7T0C3Z0"/>
<reference evidence="4" key="1">
    <citation type="submission" date="2020-02" db="EMBL/GenBank/DDBJ databases">
        <title>Genomic and physiological characterization of two novel Nitrospinaceae genera.</title>
        <authorList>
            <person name="Mueller A.J."/>
            <person name="Jung M.-Y."/>
            <person name="Strachan C.R."/>
            <person name="Herbold C.W."/>
            <person name="Kirkegaard R.H."/>
            <person name="Daims H."/>
        </authorList>
    </citation>
    <scope>NUCLEOTIDE SEQUENCE [LARGE SCALE GENOMIC DNA]</scope>
</reference>
<dbReference type="Proteomes" id="UP000594464">
    <property type="component" value="Chromosome"/>
</dbReference>
<comment type="subcellular location">
    <subcellularLocation>
        <location evidence="2">Cytoplasm</location>
    </subcellularLocation>
    <text evidence="2">Associated with two foci at the outer edges of the nucleoid region in young cells, and at four foci within both cell halves in older cells.</text>
</comment>
<dbReference type="GO" id="GO:0051301">
    <property type="term" value="P:cell division"/>
    <property type="evidence" value="ECO:0007669"/>
    <property type="project" value="UniProtKB-KW"/>
</dbReference>
<keyword evidence="2" id="KW-0132">Cell division</keyword>
<keyword evidence="2" id="KW-0131">Cell cycle</keyword>
<dbReference type="GO" id="GO:0006260">
    <property type="term" value="P:DNA replication"/>
    <property type="evidence" value="ECO:0007669"/>
    <property type="project" value="UniProtKB-UniRule"/>
</dbReference>
<comment type="subunit">
    <text evidence="2">Component of a cohesin-like complex composed of ScpA, ScpB and the Smc homodimer, in which ScpA and ScpB bind to the head domain of Smc. The presence of the three proteins is required for the association of the complex with DNA.</text>
</comment>
<evidence type="ECO:0000256" key="1">
    <source>
        <dbReference type="ARBA" id="ARBA00044777"/>
    </source>
</evidence>
<keyword evidence="2" id="KW-0159">Chromosome partition</keyword>
<dbReference type="GO" id="GO:0007059">
    <property type="term" value="P:chromosome segregation"/>
    <property type="evidence" value="ECO:0007669"/>
    <property type="project" value="UniProtKB-UniRule"/>
</dbReference>
<dbReference type="KEGG" id="nva:G3M78_11545"/>
<sequence>MNYQCRLDIFEGPLDLLLHLIKEQKMDVHDIPIAQITRQYLEYLDMLRELNLDLVGEYLIMAAELTRIKSRMLLPVEPKEHDDEVDPDAGEDPRDELTRRLIEYQRFKDAAFQLRKMEYDHQQVFVRGSPLTIAEKEDEGFVEANVFDLLTAFKKIVSNQVVKKDYEIKITTLSVSDRIAYILDILNASESITFDSLFTSLNTKQEIIVTFLAVLESMRMSLIRIQQSQRFGIIRVYAAADKAAQEEALKQYDMEQKDETSIADLDSIAE</sequence>
<dbReference type="PANTHER" id="PTHR33969">
    <property type="entry name" value="SEGREGATION AND CONDENSATION PROTEIN A"/>
    <property type="match status" value="1"/>
</dbReference>
<dbReference type="Pfam" id="PF02616">
    <property type="entry name" value="SMC_ScpA"/>
    <property type="match status" value="1"/>
</dbReference>
<dbReference type="EMBL" id="CP048620">
    <property type="protein sequence ID" value="QPJ65992.1"/>
    <property type="molecule type" value="Genomic_DNA"/>
</dbReference>
<comment type="function">
    <text evidence="2">Participates in chromosomal partition during cell division. May act via the formation of a condensin-like complex containing Smc and ScpB that pull DNA away from mid-cell into both cell halves.</text>
</comment>
<organism evidence="3 4">
    <name type="scientific">Candidatus Nitrohelix vancouverensis</name>
    <dbReference type="NCBI Taxonomy" id="2705534"/>
    <lineage>
        <taxon>Bacteria</taxon>
        <taxon>Pseudomonadati</taxon>
        <taxon>Nitrospinota/Tectimicrobiota group</taxon>
        <taxon>Nitrospinota</taxon>
        <taxon>Nitrospinia</taxon>
        <taxon>Nitrospinales</taxon>
        <taxon>Nitrospinaceae</taxon>
        <taxon>Candidatus Nitrohelix</taxon>
    </lineage>
</organism>
<protein>
    <recommendedName>
        <fullName evidence="1 2">Segregation and condensation protein A</fullName>
    </recommendedName>
</protein>
<keyword evidence="2" id="KW-0963">Cytoplasm</keyword>
<proteinExistence type="inferred from homology"/>
<dbReference type="Gene3D" id="6.10.250.2410">
    <property type="match status" value="1"/>
</dbReference>
<evidence type="ECO:0000313" key="3">
    <source>
        <dbReference type="EMBL" id="QPJ65992.1"/>
    </source>
</evidence>
<accession>A0A7T0C3Z0</accession>
<dbReference type="PANTHER" id="PTHR33969:SF2">
    <property type="entry name" value="SEGREGATION AND CONDENSATION PROTEIN A"/>
    <property type="match status" value="1"/>
</dbReference>
<dbReference type="GO" id="GO:0005737">
    <property type="term" value="C:cytoplasm"/>
    <property type="evidence" value="ECO:0007669"/>
    <property type="project" value="UniProtKB-SubCell"/>
</dbReference>
<gene>
    <name evidence="2" type="primary">scpA</name>
    <name evidence="3" type="ORF">G3M78_11545</name>
</gene>
<dbReference type="InterPro" id="IPR003768">
    <property type="entry name" value="ScpA"/>
</dbReference>
<evidence type="ECO:0000313" key="4">
    <source>
        <dbReference type="Proteomes" id="UP000594464"/>
    </source>
</evidence>
<dbReference type="HAMAP" id="MF_01805">
    <property type="entry name" value="ScpA"/>
    <property type="match status" value="1"/>
</dbReference>